<keyword evidence="3" id="KW-0833">Ubl conjugation pathway</keyword>
<keyword evidence="2 3" id="KW-0378">Hydrolase</keyword>
<gene>
    <name evidence="6" type="ORF">CYMTET_48284</name>
</gene>
<dbReference type="EMBL" id="LGRX02033264">
    <property type="protein sequence ID" value="KAK3242006.1"/>
    <property type="molecule type" value="Genomic_DNA"/>
</dbReference>
<keyword evidence="3" id="KW-0963">Cytoplasm</keyword>
<protein>
    <recommendedName>
        <fullName evidence="3">Ubiquitin thioesterase OTU</fullName>
        <ecNumber evidence="3">3.4.19.12</ecNumber>
    </recommendedName>
</protein>
<comment type="catalytic activity">
    <reaction evidence="1 3">
        <text>Thiol-dependent hydrolysis of ester, thioester, amide, peptide and isopeptide bonds formed by the C-terminal Gly of ubiquitin (a 76-residue protein attached to proteins as an intracellular targeting signal).</text>
        <dbReference type="EC" id="3.4.19.12"/>
    </reaction>
</comment>
<dbReference type="PROSITE" id="PS50802">
    <property type="entry name" value="OTU"/>
    <property type="match status" value="1"/>
</dbReference>
<dbReference type="Pfam" id="PF02338">
    <property type="entry name" value="OTU"/>
    <property type="match status" value="1"/>
</dbReference>
<dbReference type="Gene3D" id="3.90.70.80">
    <property type="match status" value="1"/>
</dbReference>
<evidence type="ECO:0000256" key="4">
    <source>
        <dbReference type="SAM" id="MobiDB-lite"/>
    </source>
</evidence>
<dbReference type="AlphaFoldDB" id="A0AAE0BSL0"/>
<evidence type="ECO:0000256" key="1">
    <source>
        <dbReference type="ARBA" id="ARBA00000707"/>
    </source>
</evidence>
<dbReference type="CDD" id="cd22744">
    <property type="entry name" value="OTU"/>
    <property type="match status" value="1"/>
</dbReference>
<feature type="compositionally biased region" description="Basic and acidic residues" evidence="4">
    <location>
        <begin position="185"/>
        <end position="285"/>
    </location>
</feature>
<dbReference type="InterPro" id="IPR038765">
    <property type="entry name" value="Papain-like_cys_pep_sf"/>
</dbReference>
<proteinExistence type="predicted"/>
<dbReference type="PANTHER" id="PTHR13312:SF0">
    <property type="entry name" value="UBIQUITIN THIOESTERASE OTU1"/>
    <property type="match status" value="1"/>
</dbReference>
<dbReference type="Proteomes" id="UP001190700">
    <property type="component" value="Unassembled WGS sequence"/>
</dbReference>
<feature type="domain" description="OTU" evidence="5">
    <location>
        <begin position="314"/>
        <end position="448"/>
    </location>
</feature>
<comment type="function">
    <text evidence="3">Hydrolase that can remove conjugated ubiquitin from proteins and may therefore play an important regulatory role at the level of protein turnover by preventing degradation.</text>
</comment>
<dbReference type="GO" id="GO:0016579">
    <property type="term" value="P:protein deubiquitination"/>
    <property type="evidence" value="ECO:0007669"/>
    <property type="project" value="TreeGrafter"/>
</dbReference>
<feature type="region of interest" description="Disordered" evidence="4">
    <location>
        <begin position="176"/>
        <end position="307"/>
    </location>
</feature>
<dbReference type="GO" id="GO:0005634">
    <property type="term" value="C:nucleus"/>
    <property type="evidence" value="ECO:0007669"/>
    <property type="project" value="TreeGrafter"/>
</dbReference>
<dbReference type="GO" id="GO:0030968">
    <property type="term" value="P:endoplasmic reticulum unfolded protein response"/>
    <property type="evidence" value="ECO:0007669"/>
    <property type="project" value="TreeGrafter"/>
</dbReference>
<dbReference type="InterPro" id="IPR003323">
    <property type="entry name" value="OTU_dom"/>
</dbReference>
<dbReference type="SUPFAM" id="SSF54001">
    <property type="entry name" value="Cysteine proteinases"/>
    <property type="match status" value="1"/>
</dbReference>
<accession>A0AAE0BSL0</accession>
<name>A0AAE0BSL0_9CHLO</name>
<keyword evidence="3" id="KW-0645">Protease</keyword>
<dbReference type="GO" id="GO:0004843">
    <property type="term" value="F:cysteine-type deubiquitinase activity"/>
    <property type="evidence" value="ECO:0007669"/>
    <property type="project" value="UniProtKB-UniRule"/>
</dbReference>
<keyword evidence="3" id="KW-0788">Thiol protease</keyword>
<reference evidence="6 7" key="1">
    <citation type="journal article" date="2015" name="Genome Biol. Evol.">
        <title>Comparative Genomics of a Bacterivorous Green Alga Reveals Evolutionary Causalities and Consequences of Phago-Mixotrophic Mode of Nutrition.</title>
        <authorList>
            <person name="Burns J.A."/>
            <person name="Paasch A."/>
            <person name="Narechania A."/>
            <person name="Kim E."/>
        </authorList>
    </citation>
    <scope>NUCLEOTIDE SEQUENCE [LARGE SCALE GENOMIC DNA]</scope>
    <source>
        <strain evidence="6 7">PLY_AMNH</strain>
    </source>
</reference>
<sequence length="449" mass="50368">MSSEGSDLDSLSTRRLRRETRFQINCSGRQEMSSARQGWKKLRALTRTELEELRHFRQPPPSVRLCLELIYITLHVERLRPRIEALGVGARLRIDWEDVQQMLARFQTFFPALMNFDTDSLVTAPVVHAYITRVYFEGAEALTVEKVQRSSHVCAVLFRWCLSSLQKVKEAVEDTIEQGGSSGSTHDEEAQRRAAEEARVLREAEAEAKKLEEERRSRAESELQAKHDADRLAKKGAEEKAKQEAERKAKRDAQEQARRQAEEMARREAEAKARREEEEKAKSDGESEEQVVTVPPPGTPPRKKIPTTGALQALPPKLEPGDGSCLFHSLSYGLKGTTATILRKEVADYVESHPEMAIAGTPIKDWVLWDSGLDVRAYAARMGTGNHWGGAIEIAVCGLVKGVSVHVYEKAQAGTFTRISSFDHGGKSQRNINVVYGGRVHYDALEAPR</sequence>
<dbReference type="GO" id="GO:0036503">
    <property type="term" value="P:ERAD pathway"/>
    <property type="evidence" value="ECO:0007669"/>
    <property type="project" value="TreeGrafter"/>
</dbReference>
<keyword evidence="7" id="KW-1185">Reference proteome</keyword>
<evidence type="ECO:0000259" key="5">
    <source>
        <dbReference type="PROSITE" id="PS50802"/>
    </source>
</evidence>
<evidence type="ECO:0000313" key="7">
    <source>
        <dbReference type="Proteomes" id="UP001190700"/>
    </source>
</evidence>
<dbReference type="Gene3D" id="1.20.920.20">
    <property type="match status" value="1"/>
</dbReference>
<evidence type="ECO:0000256" key="2">
    <source>
        <dbReference type="ARBA" id="ARBA00022801"/>
    </source>
</evidence>
<evidence type="ECO:0000256" key="3">
    <source>
        <dbReference type="RuleBase" id="RU367104"/>
    </source>
</evidence>
<organism evidence="6 7">
    <name type="scientific">Cymbomonas tetramitiformis</name>
    <dbReference type="NCBI Taxonomy" id="36881"/>
    <lineage>
        <taxon>Eukaryota</taxon>
        <taxon>Viridiplantae</taxon>
        <taxon>Chlorophyta</taxon>
        <taxon>Pyramimonadophyceae</taxon>
        <taxon>Pyramimonadales</taxon>
        <taxon>Pyramimonadaceae</taxon>
        <taxon>Cymbomonas</taxon>
    </lineage>
</organism>
<comment type="subcellular location">
    <subcellularLocation>
        <location evidence="3">Cytoplasm</location>
    </subcellularLocation>
</comment>
<dbReference type="PANTHER" id="PTHR13312">
    <property type="entry name" value="HIV-INDUCED PROTEIN-7-LIKE PROTEASE"/>
    <property type="match status" value="1"/>
</dbReference>
<evidence type="ECO:0000313" key="6">
    <source>
        <dbReference type="EMBL" id="KAK3242006.1"/>
    </source>
</evidence>
<comment type="caution">
    <text evidence="6">The sequence shown here is derived from an EMBL/GenBank/DDBJ whole genome shotgun (WGS) entry which is preliminary data.</text>
</comment>
<dbReference type="EC" id="3.4.19.12" evidence="3"/>
<dbReference type="GO" id="GO:0005829">
    <property type="term" value="C:cytosol"/>
    <property type="evidence" value="ECO:0007669"/>
    <property type="project" value="TreeGrafter"/>
</dbReference>